<feature type="transmembrane region" description="Helical" evidence="2">
    <location>
        <begin position="479"/>
        <end position="496"/>
    </location>
</feature>
<feature type="compositionally biased region" description="Basic and acidic residues" evidence="1">
    <location>
        <begin position="24"/>
        <end position="35"/>
    </location>
</feature>
<feature type="compositionally biased region" description="Gly residues" evidence="1">
    <location>
        <begin position="637"/>
        <end position="646"/>
    </location>
</feature>
<dbReference type="AlphaFoldDB" id="A0A9P8ATE4"/>
<feature type="compositionally biased region" description="Low complexity" evidence="1">
    <location>
        <begin position="585"/>
        <end position="604"/>
    </location>
</feature>
<sequence>MYFSYNCSSTLPIRVVPEPIPNEVLHESGSGHDDLAGMTPQSGSLSETGNSSTMSQPASVVDTALPSPDTTTTLGDSEESLPEKMPSEACSVIGELFYTIAPTEFERYQRPDVVEDKHINYDIPRLTVSLARSELPQPWTSHTHPEGARYFRCEHDLFTIYTEARLLDPQILQAVRQFVDQVDEYLTRRDVTEVSFDTENVDLVLDVTLSDTKRTICGYYFAHHENRTVFWLDEFESSERLWPDINGVTSPEHILIDELRDIILHAIGGSSDSLVSTTSTISYSIEELRGMLQLLPARSRDNHDESGAGVSRIVYILMKHFAHDRFLHFYGEPAARLNRGTSIYDKNKVHMHSFLFHILQHLLFAAPCAHLHEIESMLSDGLLSREAWRGFIDKICQDWSHLTVYSTVLINVDVAFLSIQSVDTGPSSSPLKIFIYLSVVSSLGSIFFALLLLRRNNTRLNISTDEAATIMNSYQDSSYRIVFFVTAFMIMCLWNTAPVTLVLSSVAWVILGSLIIFYGIITKLDALLFSKQQAPSFVDKVSTVYCDDLAENSRTMTTMTTKDRTSDTKDVQRSGSELTPSSQNGPAGAPSVGSSSAATPNSSSLEPEIVVDYDSDFEDRGEDKPPTVTVRTASNAGGTGGVKKPK</sequence>
<keyword evidence="2" id="KW-1133">Transmembrane helix</keyword>
<feature type="region of interest" description="Disordered" evidence="1">
    <location>
        <begin position="22"/>
        <end position="84"/>
    </location>
</feature>
<dbReference type="OrthoDB" id="2657661at2759"/>
<dbReference type="EMBL" id="MU250532">
    <property type="protein sequence ID" value="KAG7447110.1"/>
    <property type="molecule type" value="Genomic_DNA"/>
</dbReference>
<accession>A0A9P8ATE4</accession>
<evidence type="ECO:0000313" key="3">
    <source>
        <dbReference type="EMBL" id="KAG7447110.1"/>
    </source>
</evidence>
<name>A0A9P8ATE4_9AGAR</name>
<reference evidence="3" key="1">
    <citation type="submission" date="2020-11" db="EMBL/GenBank/DDBJ databases">
        <title>Adaptations for nitrogen fixation in a non-lichenized fungal sporocarp promotes dispersal by wood-feeding termites.</title>
        <authorList>
            <consortium name="DOE Joint Genome Institute"/>
            <person name="Koch R.A."/>
            <person name="Yoon G."/>
            <person name="Arayal U."/>
            <person name="Lail K."/>
            <person name="Amirebrahimi M."/>
            <person name="Labutti K."/>
            <person name="Lipzen A."/>
            <person name="Riley R."/>
            <person name="Barry K."/>
            <person name="Henrissat B."/>
            <person name="Grigoriev I.V."/>
            <person name="Herr J.R."/>
            <person name="Aime M.C."/>
        </authorList>
    </citation>
    <scope>NUCLEOTIDE SEQUENCE</scope>
    <source>
        <strain evidence="3">MCA 3950</strain>
    </source>
</reference>
<gene>
    <name evidence="3" type="ORF">BT62DRAFT_919083</name>
</gene>
<feature type="compositionally biased region" description="Acidic residues" evidence="1">
    <location>
        <begin position="609"/>
        <end position="620"/>
    </location>
</feature>
<organism evidence="3 4">
    <name type="scientific">Guyanagaster necrorhizus</name>
    <dbReference type="NCBI Taxonomy" id="856835"/>
    <lineage>
        <taxon>Eukaryota</taxon>
        <taxon>Fungi</taxon>
        <taxon>Dikarya</taxon>
        <taxon>Basidiomycota</taxon>
        <taxon>Agaricomycotina</taxon>
        <taxon>Agaricomycetes</taxon>
        <taxon>Agaricomycetidae</taxon>
        <taxon>Agaricales</taxon>
        <taxon>Marasmiineae</taxon>
        <taxon>Physalacriaceae</taxon>
        <taxon>Guyanagaster</taxon>
    </lineage>
</organism>
<dbReference type="Proteomes" id="UP000812287">
    <property type="component" value="Unassembled WGS sequence"/>
</dbReference>
<feature type="transmembrane region" description="Helical" evidence="2">
    <location>
        <begin position="433"/>
        <end position="453"/>
    </location>
</feature>
<evidence type="ECO:0008006" key="5">
    <source>
        <dbReference type="Google" id="ProtNLM"/>
    </source>
</evidence>
<evidence type="ECO:0000313" key="4">
    <source>
        <dbReference type="Proteomes" id="UP000812287"/>
    </source>
</evidence>
<feature type="compositionally biased region" description="Basic and acidic residues" evidence="1">
    <location>
        <begin position="561"/>
        <end position="572"/>
    </location>
</feature>
<feature type="compositionally biased region" description="Polar residues" evidence="1">
    <location>
        <begin position="573"/>
        <end position="584"/>
    </location>
</feature>
<proteinExistence type="predicted"/>
<protein>
    <recommendedName>
        <fullName evidence="5">Transmembrane protein</fullName>
    </recommendedName>
</protein>
<comment type="caution">
    <text evidence="3">The sequence shown here is derived from an EMBL/GenBank/DDBJ whole genome shotgun (WGS) entry which is preliminary data.</text>
</comment>
<feature type="transmembrane region" description="Helical" evidence="2">
    <location>
        <begin position="502"/>
        <end position="521"/>
    </location>
</feature>
<keyword evidence="2" id="KW-0472">Membrane</keyword>
<evidence type="ECO:0000256" key="2">
    <source>
        <dbReference type="SAM" id="Phobius"/>
    </source>
</evidence>
<keyword evidence="2" id="KW-0812">Transmembrane</keyword>
<feature type="region of interest" description="Disordered" evidence="1">
    <location>
        <begin position="556"/>
        <end position="646"/>
    </location>
</feature>
<dbReference type="GeneID" id="66106425"/>
<feature type="compositionally biased region" description="Polar residues" evidence="1">
    <location>
        <begin position="39"/>
        <end position="58"/>
    </location>
</feature>
<evidence type="ECO:0000256" key="1">
    <source>
        <dbReference type="SAM" id="MobiDB-lite"/>
    </source>
</evidence>
<dbReference type="RefSeq" id="XP_043040610.1">
    <property type="nucleotide sequence ID" value="XM_043184128.1"/>
</dbReference>
<keyword evidence="4" id="KW-1185">Reference proteome</keyword>